<comment type="similarity">
    <text evidence="1">Belongs to the UPF0065 (bug) family.</text>
</comment>
<keyword evidence="4" id="KW-1185">Reference proteome</keyword>
<dbReference type="PANTHER" id="PTHR42928">
    <property type="entry name" value="TRICARBOXYLATE-BINDING PROTEIN"/>
    <property type="match status" value="1"/>
</dbReference>
<dbReference type="PIRSF" id="PIRSF017082">
    <property type="entry name" value="YflP"/>
    <property type="match status" value="1"/>
</dbReference>
<dbReference type="Proteomes" id="UP000018733">
    <property type="component" value="Unassembled WGS sequence"/>
</dbReference>
<accession>V8QVS0</accession>
<evidence type="ECO:0000256" key="2">
    <source>
        <dbReference type="SAM" id="SignalP"/>
    </source>
</evidence>
<evidence type="ECO:0000256" key="1">
    <source>
        <dbReference type="ARBA" id="ARBA00006987"/>
    </source>
</evidence>
<dbReference type="PATRIC" id="fig|1424334.3.peg.112"/>
<protein>
    <submittedName>
        <fullName evidence="3">MFS transporter</fullName>
    </submittedName>
</protein>
<feature type="signal peptide" evidence="2">
    <location>
        <begin position="1"/>
        <end position="33"/>
    </location>
</feature>
<dbReference type="InterPro" id="IPR042100">
    <property type="entry name" value="Bug_dom1"/>
</dbReference>
<dbReference type="Gene3D" id="3.40.190.10">
    <property type="entry name" value="Periplasmic binding protein-like II"/>
    <property type="match status" value="1"/>
</dbReference>
<dbReference type="PROSITE" id="PS51318">
    <property type="entry name" value="TAT"/>
    <property type="match status" value="1"/>
</dbReference>
<evidence type="ECO:0000313" key="4">
    <source>
        <dbReference type="Proteomes" id="UP000018733"/>
    </source>
</evidence>
<dbReference type="InterPro" id="IPR005064">
    <property type="entry name" value="BUG"/>
</dbReference>
<dbReference type="RefSeq" id="WP_024003180.1">
    <property type="nucleotide sequence ID" value="NZ_KI650979.1"/>
</dbReference>
<dbReference type="SUPFAM" id="SSF53850">
    <property type="entry name" value="Periplasmic binding protein-like II"/>
    <property type="match status" value="1"/>
</dbReference>
<name>V8QVS0_9BURK</name>
<dbReference type="HOGENOM" id="CLU_045683_0_0_4"/>
<gene>
    <name evidence="3" type="ORF">W822_00540</name>
</gene>
<dbReference type="Pfam" id="PF03401">
    <property type="entry name" value="TctC"/>
    <property type="match status" value="1"/>
</dbReference>
<reference evidence="3 4" key="1">
    <citation type="journal article" date="2014" name="Genome Announc.">
        <title>Draft Genome Sequence of Advenella kashmirensis Strain W13003, a Polycyclic Aromatic Hydrocarbon-Degrading Bacterium.</title>
        <authorList>
            <person name="Wang X."/>
            <person name="Jin D."/>
            <person name="Zhou L."/>
            <person name="Wu L."/>
            <person name="An W."/>
            <person name="Zhao L."/>
        </authorList>
    </citation>
    <scope>NUCLEOTIDE SEQUENCE [LARGE SCALE GENOMIC DNA]</scope>
    <source>
        <strain evidence="3 4">W13003</strain>
    </source>
</reference>
<feature type="chain" id="PRO_5004771900" evidence="2">
    <location>
        <begin position="34"/>
        <end position="332"/>
    </location>
</feature>
<proteinExistence type="inferred from homology"/>
<dbReference type="STRING" id="1424334.W822_00540"/>
<comment type="caution">
    <text evidence="3">The sequence shown here is derived from an EMBL/GenBank/DDBJ whole genome shotgun (WGS) entry which is preliminary data.</text>
</comment>
<keyword evidence="2" id="KW-0732">Signal</keyword>
<dbReference type="Gene3D" id="3.40.190.150">
    <property type="entry name" value="Bordetella uptake gene, domain 1"/>
    <property type="match status" value="1"/>
</dbReference>
<dbReference type="eggNOG" id="COG3181">
    <property type="taxonomic scope" value="Bacteria"/>
</dbReference>
<dbReference type="PANTHER" id="PTHR42928:SF5">
    <property type="entry name" value="BLR1237 PROTEIN"/>
    <property type="match status" value="1"/>
</dbReference>
<organism evidence="3 4">
    <name type="scientific">Advenella kashmirensis W13003</name>
    <dbReference type="NCBI Taxonomy" id="1424334"/>
    <lineage>
        <taxon>Bacteria</taxon>
        <taxon>Pseudomonadati</taxon>
        <taxon>Pseudomonadota</taxon>
        <taxon>Betaproteobacteria</taxon>
        <taxon>Burkholderiales</taxon>
        <taxon>Alcaligenaceae</taxon>
    </lineage>
</organism>
<sequence length="332" mass="35104">MKLKNITRRRFGISTLSAALAVGGLLGASFAQAAYPERPITWVVPFPPGGAMDVIARTLGETVSKDLGQPIVVENKPGAGGNIGATQVSNAKPDGYTIMIVANGMAVNPSLYKRLGYDPIKDFEPISLLADVPNILVTQASRKDVNSVADVIEQVKANPGKYTYASAGVGTSIHLAGALFTYLGKLDMLHVPYKGSGPAVSDLLGGQVDYMFDSITSSKPHIDAGKLKALGITTSKRSSSLPDVPTIAESGMPGYELRPWFATFAPAGTPADVIDTLQKAMIKAMETDKVKTTFQTIGAEKIGSTPAELKTYLQSETDKWKKIISETGISAN</sequence>
<dbReference type="InterPro" id="IPR006311">
    <property type="entry name" value="TAT_signal"/>
</dbReference>
<dbReference type="EMBL" id="AYXT01000001">
    <property type="protein sequence ID" value="ETF03747.1"/>
    <property type="molecule type" value="Genomic_DNA"/>
</dbReference>
<dbReference type="CDD" id="cd13578">
    <property type="entry name" value="PBP2_Bug27"/>
    <property type="match status" value="1"/>
</dbReference>
<dbReference type="AlphaFoldDB" id="V8QVS0"/>
<evidence type="ECO:0000313" key="3">
    <source>
        <dbReference type="EMBL" id="ETF03747.1"/>
    </source>
</evidence>